<dbReference type="PANTHER" id="PTHR30349">
    <property type="entry name" value="PHAGE INTEGRASE-RELATED"/>
    <property type="match status" value="1"/>
</dbReference>
<evidence type="ECO:0000256" key="2">
    <source>
        <dbReference type="ARBA" id="ARBA00023125"/>
    </source>
</evidence>
<keyword evidence="3" id="KW-0233">DNA recombination</keyword>
<dbReference type="Gene3D" id="1.10.150.130">
    <property type="match status" value="1"/>
</dbReference>
<dbReference type="Proteomes" id="UP000717835">
    <property type="component" value="Unassembled WGS sequence"/>
</dbReference>
<dbReference type="InterPro" id="IPR010998">
    <property type="entry name" value="Integrase_recombinase_N"/>
</dbReference>
<evidence type="ECO:0000259" key="4">
    <source>
        <dbReference type="PROSITE" id="PS51898"/>
    </source>
</evidence>
<dbReference type="Gene3D" id="1.10.443.10">
    <property type="entry name" value="Intergrase catalytic core"/>
    <property type="match status" value="1"/>
</dbReference>
<proteinExistence type="inferred from homology"/>
<gene>
    <name evidence="5" type="ORF">K8W02_00410</name>
</gene>
<evidence type="ECO:0000256" key="3">
    <source>
        <dbReference type="ARBA" id="ARBA00023172"/>
    </source>
</evidence>
<dbReference type="PROSITE" id="PS51898">
    <property type="entry name" value="TYR_RECOMBINASE"/>
    <property type="match status" value="1"/>
</dbReference>
<evidence type="ECO:0000256" key="1">
    <source>
        <dbReference type="ARBA" id="ARBA00008857"/>
    </source>
</evidence>
<dbReference type="InterPro" id="IPR025269">
    <property type="entry name" value="SAM-like_dom"/>
</dbReference>
<dbReference type="InterPro" id="IPR013762">
    <property type="entry name" value="Integrase-like_cat_sf"/>
</dbReference>
<dbReference type="PANTHER" id="PTHR30349:SF64">
    <property type="entry name" value="PROPHAGE INTEGRASE INTD-RELATED"/>
    <property type="match status" value="1"/>
</dbReference>
<dbReference type="Pfam" id="PF00589">
    <property type="entry name" value="Phage_integrase"/>
    <property type="match status" value="1"/>
</dbReference>
<dbReference type="InterPro" id="IPR050090">
    <property type="entry name" value="Tyrosine_recombinase_XerCD"/>
</dbReference>
<dbReference type="InterPro" id="IPR011010">
    <property type="entry name" value="DNA_brk_join_enz"/>
</dbReference>
<dbReference type="RefSeq" id="WP_276825543.1">
    <property type="nucleotide sequence ID" value="NZ_DYVX01000003.1"/>
</dbReference>
<keyword evidence="2" id="KW-0238">DNA-binding</keyword>
<dbReference type="InterPro" id="IPR002104">
    <property type="entry name" value="Integrase_catalytic"/>
</dbReference>
<dbReference type="SUPFAM" id="SSF56349">
    <property type="entry name" value="DNA breaking-rejoining enzymes"/>
    <property type="match status" value="1"/>
</dbReference>
<accession>A0A921HUR7</accession>
<dbReference type="AlphaFoldDB" id="A0A921HUR7"/>
<evidence type="ECO:0000313" key="5">
    <source>
        <dbReference type="EMBL" id="HJF90838.1"/>
    </source>
</evidence>
<reference evidence="5" key="1">
    <citation type="journal article" date="2021" name="PeerJ">
        <title>Extensive microbial diversity within the chicken gut microbiome revealed by metagenomics and culture.</title>
        <authorList>
            <person name="Gilroy R."/>
            <person name="Ravi A."/>
            <person name="Getino M."/>
            <person name="Pursley I."/>
            <person name="Horton D.L."/>
            <person name="Alikhan N.F."/>
            <person name="Baker D."/>
            <person name="Gharbi K."/>
            <person name="Hall N."/>
            <person name="Watson M."/>
            <person name="Adriaenssens E.M."/>
            <person name="Foster-Nyarko E."/>
            <person name="Jarju S."/>
            <person name="Secka A."/>
            <person name="Antonio M."/>
            <person name="Oren A."/>
            <person name="Chaudhuri R.R."/>
            <person name="La Ragione R."/>
            <person name="Hildebrand F."/>
            <person name="Pallen M.J."/>
        </authorList>
    </citation>
    <scope>NUCLEOTIDE SEQUENCE</scope>
    <source>
        <strain evidence="5">CHK55-1828</strain>
    </source>
</reference>
<dbReference type="CDD" id="cd01185">
    <property type="entry name" value="INTN1_C_like"/>
    <property type="match status" value="1"/>
</dbReference>
<protein>
    <submittedName>
        <fullName evidence="5">Site-specific integrase</fullName>
    </submittedName>
</protein>
<dbReference type="GO" id="GO:0003677">
    <property type="term" value="F:DNA binding"/>
    <property type="evidence" value="ECO:0007669"/>
    <property type="project" value="UniProtKB-KW"/>
</dbReference>
<dbReference type="GO" id="GO:0006310">
    <property type="term" value="P:DNA recombination"/>
    <property type="evidence" value="ECO:0007669"/>
    <property type="project" value="UniProtKB-KW"/>
</dbReference>
<dbReference type="GO" id="GO:0015074">
    <property type="term" value="P:DNA integration"/>
    <property type="evidence" value="ECO:0007669"/>
    <property type="project" value="InterPro"/>
</dbReference>
<evidence type="ECO:0000313" key="6">
    <source>
        <dbReference type="Proteomes" id="UP000717835"/>
    </source>
</evidence>
<dbReference type="Pfam" id="PF13102">
    <property type="entry name" value="Phage_int_SAM_5"/>
    <property type="match status" value="1"/>
</dbReference>
<dbReference type="EMBL" id="DYVX01000003">
    <property type="protein sequence ID" value="HJF90838.1"/>
    <property type="molecule type" value="Genomic_DNA"/>
</dbReference>
<comment type="caution">
    <text evidence="5">The sequence shown here is derived from an EMBL/GenBank/DDBJ whole genome shotgun (WGS) entry which is preliminary data.</text>
</comment>
<organism evidence="5 6">
    <name type="scientific">Mediterranea massiliensis</name>
    <dbReference type="NCBI Taxonomy" id="1841865"/>
    <lineage>
        <taxon>Bacteria</taxon>
        <taxon>Pseudomonadati</taxon>
        <taxon>Bacteroidota</taxon>
        <taxon>Bacteroidia</taxon>
        <taxon>Bacteroidales</taxon>
        <taxon>Bacteroidaceae</taxon>
        <taxon>Mediterranea</taxon>
    </lineage>
</organism>
<sequence length="312" mass="36186">MTSIRLTPQSSVPTGENTCSVFNFIHSQILHKRQVGKLRSSETYRSTLNSFISFRQGVDLTFDKMDSDLLELYEATLLRRGLSRNTTSFYMRILRTNYRMAIARGLTPDCHPFRHVYCGIDKTVKRSISFAEVKRLKELDLSAFPRLDFARDMFIFSFCMRGMSFVDMAYLRKKDLLNGYVTYRRKKTGQLLTVQWTRQMQDILDKRQPNPTQYLLPIIGKEDGTERRQYQNQLLKINRHLKSLARLAGLSVPLSLYYSRHSWATIARCKSIPLSVISEGLGHDSETTTQIYLDSIQSCEVDKANHIILKDL</sequence>
<name>A0A921HUR7_9BACT</name>
<reference evidence="5" key="2">
    <citation type="submission" date="2021-09" db="EMBL/GenBank/DDBJ databases">
        <authorList>
            <person name="Gilroy R."/>
        </authorList>
    </citation>
    <scope>NUCLEOTIDE SEQUENCE</scope>
    <source>
        <strain evidence="5">CHK55-1828</strain>
    </source>
</reference>
<feature type="domain" description="Tyr recombinase" evidence="4">
    <location>
        <begin position="123"/>
        <end position="307"/>
    </location>
</feature>
<comment type="similarity">
    <text evidence="1">Belongs to the 'phage' integrase family.</text>
</comment>